<reference evidence="2" key="1">
    <citation type="submission" date="2016-10" db="EMBL/GenBank/DDBJ databases">
        <title>Genome sequence of Streptomyces malaysiense MUSC 136.</title>
        <authorList>
            <person name="Lee L.-H."/>
            <person name="Ser H.-L."/>
        </authorList>
    </citation>
    <scope>NUCLEOTIDE SEQUENCE [LARGE SCALE GENOMIC DNA]</scope>
    <source>
        <strain evidence="2">MUSC 136</strain>
    </source>
</reference>
<dbReference type="Pfam" id="PF07561">
    <property type="entry name" value="DUF1540"/>
    <property type="match status" value="2"/>
</dbReference>
<name>A0A1J4PZW5_9ACTN</name>
<gene>
    <name evidence="2" type="ORF">VT52_021740</name>
</gene>
<organism evidence="2 3">
    <name type="scientific">Streptomyces malaysiense</name>
    <dbReference type="NCBI Taxonomy" id="1428626"/>
    <lineage>
        <taxon>Bacteria</taxon>
        <taxon>Bacillati</taxon>
        <taxon>Actinomycetota</taxon>
        <taxon>Actinomycetes</taxon>
        <taxon>Kitasatosporales</taxon>
        <taxon>Streptomycetaceae</taxon>
        <taxon>Streptomyces</taxon>
    </lineage>
</organism>
<sequence>MEMPIVNECAVGDCAYNRDHACHALAITVGDVPHAHCDTFFTAPSKGGDPTATGRVGACKMSDCRHSVDFECHAPGIAVGYHQTDVDCLTYAPA</sequence>
<dbReference type="AlphaFoldDB" id="A0A1J4PZW5"/>
<feature type="domain" description="DUF1540" evidence="1">
    <location>
        <begin position="59"/>
        <end position="91"/>
    </location>
</feature>
<evidence type="ECO:0000259" key="1">
    <source>
        <dbReference type="Pfam" id="PF07561"/>
    </source>
</evidence>
<proteinExistence type="predicted"/>
<protein>
    <recommendedName>
        <fullName evidence="1">DUF1540 domain-containing protein</fullName>
    </recommendedName>
</protein>
<evidence type="ECO:0000313" key="2">
    <source>
        <dbReference type="EMBL" id="OIK25487.1"/>
    </source>
</evidence>
<keyword evidence="3" id="KW-1185">Reference proteome</keyword>
<feature type="domain" description="DUF1540" evidence="1">
    <location>
        <begin position="9"/>
        <end position="40"/>
    </location>
</feature>
<dbReference type="Proteomes" id="UP000034838">
    <property type="component" value="Unassembled WGS sequence"/>
</dbReference>
<dbReference type="EMBL" id="LBDA02000052">
    <property type="protein sequence ID" value="OIK25487.1"/>
    <property type="molecule type" value="Genomic_DNA"/>
</dbReference>
<dbReference type="RefSeq" id="WP_071387580.1">
    <property type="nucleotide sequence ID" value="NZ_LBDA02000052.1"/>
</dbReference>
<comment type="caution">
    <text evidence="2">The sequence shown here is derived from an EMBL/GenBank/DDBJ whole genome shotgun (WGS) entry which is preliminary data.</text>
</comment>
<dbReference type="OrthoDB" id="3213529at2"/>
<evidence type="ECO:0000313" key="3">
    <source>
        <dbReference type="Proteomes" id="UP000034838"/>
    </source>
</evidence>
<dbReference type="InterPro" id="IPR011437">
    <property type="entry name" value="DUF1540"/>
</dbReference>
<accession>A0A1J4PZW5</accession>